<evidence type="ECO:0000259" key="8">
    <source>
        <dbReference type="PROSITE" id="PS50014"/>
    </source>
</evidence>
<name>A0AB34GVY9_ESCRO</name>
<dbReference type="InterPro" id="IPR021900">
    <property type="entry name" value="DUF3512"/>
</dbReference>
<evidence type="ECO:0000256" key="3">
    <source>
        <dbReference type="ARBA" id="ARBA00023117"/>
    </source>
</evidence>
<keyword evidence="10" id="KW-1185">Reference proteome</keyword>
<dbReference type="Gene3D" id="1.20.920.10">
    <property type="entry name" value="Bromodomain-like"/>
    <property type="match status" value="1"/>
</dbReference>
<feature type="region of interest" description="Disordered" evidence="7">
    <location>
        <begin position="1"/>
        <end position="21"/>
    </location>
</feature>
<sequence>MPHAPVEAQSPNHWTARNSPKAQVLSECEGRPPKGYEQGIACQPSLHGNMPPGCIHLRTEAGSWGLMNNPGSCTTDSLSQRITSGCCIPKELLTDPASAPSGALPAAQTGWCQRRQGQKEGPAVVGAWHTSREDTEEGSRLVSAQQVLKKRHSSYSCPKHQGLCSRNLVKCIRPVHLGKRKHPFSLHDGGTANQSAREATEAHRCRKVLGGTKQEASRRSAHAVPLPRGAGSRGPRTRPPLAWPGPEAAPHGLGLARGAGTGARSDMGKKHKKHKSDKHLYEGEEWAAVGGGEPAVEGGEPAAARWGFRAFETTLECPRRAGGRTSRGQARTREGGAARVSRADPRRGRHSNPGPPARAGLLLRGVRRPGNVRGVHSASARHSTGASWAAHCVPRAASVEYVEKPLKLVLKVGGNEVTELSTGSSGHDSSLLEDKNEHDKHKDRKRKKRKKGEKQVPGEEKGRKRRRIKEDKKKRDRDRVDNEAEKDLQCQAPVGLDLPPEKPLASSLAKQEEVEQTPLQEALNQLMRQLQRKDPSAFFSFPVTDFIAPGYSMIIKHPMDFSTMKEKIKNNDYQSIEELKDNFKLMCTNAMIYNKPETIYYKAAKKLLHSGMKILSQERIQSLKQSIDFMADLQKSRKQKDRTDTSQSGEDSGCWPREREDSGDTEAQGFKSPNKENKKKDKDVLEDKFKSNNLEREQEQIDRIVKESGGKLTRRLVNSQCEFERRKPDGTTTLGLLHPVDPVVGEPGYCPVRLGMTAGRLQSGVNTLQGFKEDKRNKVTPVLYLNYGPYSSYAPHYDSTFANISKDDSDLIYSTYGEDSDLPSDFSIHEFLATCQDYPYVMADSLLDVLTKGGHSRTLQEAEMSSPEDEGQTRTLDTAKEMEQITEIEPTGHLDSNNQDRLTALKAVTNFGAPVEVFDSEEAEVFQRKLDETTRLLRELQEAQNERLSTRPPPNMICLLGPSYREMHLAEQVTNNLKELAQQVTPGDIVSMYGVRKAMGISIPSPVVENNFVDLTEDFEEPKKTDVTECGPDGI</sequence>
<feature type="compositionally biased region" description="Basic and acidic residues" evidence="7">
    <location>
        <begin position="673"/>
        <end position="691"/>
    </location>
</feature>
<keyword evidence="5" id="KW-0539">Nucleus</keyword>
<feature type="region of interest" description="Disordered" evidence="7">
    <location>
        <begin position="634"/>
        <end position="691"/>
    </location>
</feature>
<evidence type="ECO:0000313" key="9">
    <source>
        <dbReference type="EMBL" id="KAJ8782584.1"/>
    </source>
</evidence>
<dbReference type="PRINTS" id="PR00503">
    <property type="entry name" value="BROMODOMAIN"/>
</dbReference>
<dbReference type="PANTHER" id="PTHR22881:SF12">
    <property type="entry name" value="BROMODOMAIN-CONTAINING PROTEIN 7"/>
    <property type="match status" value="1"/>
</dbReference>
<dbReference type="InterPro" id="IPR051831">
    <property type="entry name" value="Bromodomain_contain_prot"/>
</dbReference>
<dbReference type="Pfam" id="PF00439">
    <property type="entry name" value="Bromodomain"/>
    <property type="match status" value="1"/>
</dbReference>
<dbReference type="FunFam" id="1.20.920.10:FF:000022">
    <property type="entry name" value="Putative bromodomain-containing protein 9"/>
    <property type="match status" value="1"/>
</dbReference>
<evidence type="ECO:0000256" key="7">
    <source>
        <dbReference type="SAM" id="MobiDB-lite"/>
    </source>
</evidence>
<evidence type="ECO:0000256" key="2">
    <source>
        <dbReference type="ARBA" id="ARBA00023015"/>
    </source>
</evidence>
<dbReference type="SMART" id="SM00297">
    <property type="entry name" value="BROMO"/>
    <property type="match status" value="1"/>
</dbReference>
<dbReference type="SUPFAM" id="SSF47370">
    <property type="entry name" value="Bromodomain"/>
    <property type="match status" value="1"/>
</dbReference>
<dbReference type="EMBL" id="JAIQCJ010002103">
    <property type="protein sequence ID" value="KAJ8782584.1"/>
    <property type="molecule type" value="Genomic_DNA"/>
</dbReference>
<accession>A0AB34GVY9</accession>
<gene>
    <name evidence="9" type="ORF">J1605_000563</name>
</gene>
<evidence type="ECO:0000256" key="1">
    <source>
        <dbReference type="ARBA" id="ARBA00004123"/>
    </source>
</evidence>
<dbReference type="GO" id="GO:0006357">
    <property type="term" value="P:regulation of transcription by RNA polymerase II"/>
    <property type="evidence" value="ECO:0007669"/>
    <property type="project" value="TreeGrafter"/>
</dbReference>
<feature type="compositionally biased region" description="Basic and acidic residues" evidence="7">
    <location>
        <begin position="331"/>
        <end position="346"/>
    </location>
</feature>
<dbReference type="GO" id="GO:0005634">
    <property type="term" value="C:nucleus"/>
    <property type="evidence" value="ECO:0007669"/>
    <property type="project" value="UniProtKB-SubCell"/>
</dbReference>
<dbReference type="PANTHER" id="PTHR22881">
    <property type="entry name" value="BROMODOMAIN CONTAINING PROTEIN"/>
    <property type="match status" value="1"/>
</dbReference>
<proteinExistence type="predicted"/>
<feature type="compositionally biased region" description="Basic and acidic residues" evidence="7">
    <location>
        <begin position="430"/>
        <end position="440"/>
    </location>
</feature>
<dbReference type="PROSITE" id="PS50014">
    <property type="entry name" value="BROMODOMAIN_2"/>
    <property type="match status" value="1"/>
</dbReference>
<reference evidence="9 10" key="1">
    <citation type="submission" date="2022-11" db="EMBL/GenBank/DDBJ databases">
        <title>Whole genome sequence of Eschrichtius robustus ER-17-0199.</title>
        <authorList>
            <person name="Bruniche-Olsen A."/>
            <person name="Black A.N."/>
            <person name="Fields C.J."/>
            <person name="Walden K."/>
            <person name="Dewoody J.A."/>
        </authorList>
    </citation>
    <scope>NUCLEOTIDE SEQUENCE [LARGE SCALE GENOMIC DNA]</scope>
    <source>
        <strain evidence="9">ER-17-0199</strain>
        <tissue evidence="9">Blubber</tissue>
    </source>
</reference>
<evidence type="ECO:0000256" key="5">
    <source>
        <dbReference type="ARBA" id="ARBA00023242"/>
    </source>
</evidence>
<evidence type="ECO:0000313" key="10">
    <source>
        <dbReference type="Proteomes" id="UP001159641"/>
    </source>
</evidence>
<dbReference type="CDD" id="cd05513">
    <property type="entry name" value="Bromo_brd7_like"/>
    <property type="match status" value="1"/>
</dbReference>
<dbReference type="InterPro" id="IPR001487">
    <property type="entry name" value="Bromodomain"/>
</dbReference>
<evidence type="ECO:0000256" key="6">
    <source>
        <dbReference type="PROSITE-ProRule" id="PRU00035"/>
    </source>
</evidence>
<dbReference type="Proteomes" id="UP001159641">
    <property type="component" value="Unassembled WGS sequence"/>
</dbReference>
<feature type="compositionally biased region" description="Basic residues" evidence="7">
    <location>
        <begin position="441"/>
        <end position="452"/>
    </location>
</feature>
<feature type="compositionally biased region" description="Polar residues" evidence="7">
    <location>
        <begin position="418"/>
        <end position="428"/>
    </location>
</feature>
<comment type="caution">
    <text evidence="9">The sequence shown here is derived from an EMBL/GenBank/DDBJ whole genome shotgun (WGS) entry which is preliminary data.</text>
</comment>
<dbReference type="Pfam" id="PF12024">
    <property type="entry name" value="DUF3512"/>
    <property type="match status" value="1"/>
</dbReference>
<comment type="subcellular location">
    <subcellularLocation>
        <location evidence="1">Nucleus</location>
    </subcellularLocation>
</comment>
<dbReference type="AlphaFoldDB" id="A0AB34GVY9"/>
<feature type="region of interest" description="Disordered" evidence="7">
    <location>
        <begin position="319"/>
        <end position="365"/>
    </location>
</feature>
<feature type="region of interest" description="Disordered" evidence="7">
    <location>
        <begin position="182"/>
        <end position="278"/>
    </location>
</feature>
<evidence type="ECO:0000256" key="4">
    <source>
        <dbReference type="ARBA" id="ARBA00023163"/>
    </source>
</evidence>
<protein>
    <recommendedName>
        <fullName evidence="8">Bromo domain-containing protein</fullName>
    </recommendedName>
</protein>
<keyword evidence="3 6" id="KW-0103">Bromodomain</keyword>
<feature type="compositionally biased region" description="Basic and acidic residues" evidence="7">
    <location>
        <begin position="453"/>
        <end position="488"/>
    </location>
</feature>
<feature type="region of interest" description="Disordered" evidence="7">
    <location>
        <begin position="418"/>
        <end position="516"/>
    </location>
</feature>
<feature type="compositionally biased region" description="Polar residues" evidence="7">
    <location>
        <begin position="9"/>
        <end position="21"/>
    </location>
</feature>
<organism evidence="9 10">
    <name type="scientific">Eschrichtius robustus</name>
    <name type="common">California gray whale</name>
    <name type="synonym">Eschrichtius gibbosus</name>
    <dbReference type="NCBI Taxonomy" id="9764"/>
    <lineage>
        <taxon>Eukaryota</taxon>
        <taxon>Metazoa</taxon>
        <taxon>Chordata</taxon>
        <taxon>Craniata</taxon>
        <taxon>Vertebrata</taxon>
        <taxon>Euteleostomi</taxon>
        <taxon>Mammalia</taxon>
        <taxon>Eutheria</taxon>
        <taxon>Laurasiatheria</taxon>
        <taxon>Artiodactyla</taxon>
        <taxon>Whippomorpha</taxon>
        <taxon>Cetacea</taxon>
        <taxon>Mysticeti</taxon>
        <taxon>Eschrichtiidae</taxon>
        <taxon>Eschrichtius</taxon>
    </lineage>
</organism>
<keyword evidence="2" id="KW-0805">Transcription regulation</keyword>
<dbReference type="InterPro" id="IPR036427">
    <property type="entry name" value="Bromodomain-like_sf"/>
</dbReference>
<feature type="domain" description="Bromo" evidence="8">
    <location>
        <begin position="531"/>
        <end position="601"/>
    </location>
</feature>
<keyword evidence="4" id="KW-0804">Transcription</keyword>